<dbReference type="AlphaFoldDB" id="A0A1K2IRS7"/>
<sequence>MENTADFKVYDQQIWEDISIYLYGKADYAMDLAVLNGSSVTDDIMPGKTIKIFTDKELNRLVLYSLQSNNSIPATAVDVSQMVVEPEGIGYWIIKKNFIVK</sequence>
<dbReference type="OrthoDB" id="1100373at2"/>
<organism evidence="1 2">
    <name type="scientific">Chryseobacterium limigenitum</name>
    <dbReference type="NCBI Taxonomy" id="1612149"/>
    <lineage>
        <taxon>Bacteria</taxon>
        <taxon>Pseudomonadati</taxon>
        <taxon>Bacteroidota</taxon>
        <taxon>Flavobacteriia</taxon>
        <taxon>Flavobacteriales</taxon>
        <taxon>Weeksellaceae</taxon>
        <taxon>Chryseobacterium group</taxon>
        <taxon>Chryseobacterium</taxon>
    </lineage>
</organism>
<dbReference type="EMBL" id="FPKW01000008">
    <property type="protein sequence ID" value="SFZ95141.1"/>
    <property type="molecule type" value="Genomic_DNA"/>
</dbReference>
<keyword evidence="2" id="KW-1185">Reference proteome</keyword>
<reference evidence="2" key="1">
    <citation type="submission" date="2016-10" db="EMBL/GenBank/DDBJ databases">
        <authorList>
            <person name="Varghese N."/>
            <person name="Submissions S."/>
        </authorList>
    </citation>
    <scope>NUCLEOTIDE SEQUENCE [LARGE SCALE GENOMIC DNA]</scope>
    <source>
        <strain evidence="2">SUR2</strain>
    </source>
</reference>
<proteinExistence type="predicted"/>
<evidence type="ECO:0000313" key="1">
    <source>
        <dbReference type="EMBL" id="SFZ95141.1"/>
    </source>
</evidence>
<evidence type="ECO:0000313" key="2">
    <source>
        <dbReference type="Proteomes" id="UP000182034"/>
    </source>
</evidence>
<evidence type="ECO:0008006" key="3">
    <source>
        <dbReference type="Google" id="ProtNLM"/>
    </source>
</evidence>
<protein>
    <recommendedName>
        <fullName evidence="3">LysM domain-containing protein</fullName>
    </recommendedName>
</protein>
<dbReference type="RefSeq" id="WP_072410359.1">
    <property type="nucleotide sequence ID" value="NZ_FPKW01000008.1"/>
</dbReference>
<dbReference type="STRING" id="1612149.SAMN05216324_108165"/>
<accession>A0A1K2IRS7</accession>
<gene>
    <name evidence="1" type="ORF">SAMN05216324_108165</name>
</gene>
<dbReference type="Proteomes" id="UP000182034">
    <property type="component" value="Unassembled WGS sequence"/>
</dbReference>
<name>A0A1K2IRS7_9FLAO</name>